<dbReference type="EMBL" id="JAXOJX010000084">
    <property type="protein sequence ID" value="MDZ5460813.1"/>
    <property type="molecule type" value="Genomic_DNA"/>
</dbReference>
<organism evidence="1 2">
    <name type="scientific">Azohydromonas lata</name>
    <dbReference type="NCBI Taxonomy" id="45677"/>
    <lineage>
        <taxon>Bacteria</taxon>
        <taxon>Pseudomonadati</taxon>
        <taxon>Pseudomonadota</taxon>
        <taxon>Betaproteobacteria</taxon>
        <taxon>Burkholderiales</taxon>
        <taxon>Sphaerotilaceae</taxon>
        <taxon>Azohydromonas</taxon>
    </lineage>
</organism>
<gene>
    <name evidence="1" type="ORF">SM757_29980</name>
</gene>
<dbReference type="Proteomes" id="UP001293718">
    <property type="component" value="Unassembled WGS sequence"/>
</dbReference>
<accession>A0ABU5IPI4</accession>
<name>A0ABU5IPI4_9BURK</name>
<evidence type="ECO:0000313" key="1">
    <source>
        <dbReference type="EMBL" id="MDZ5460813.1"/>
    </source>
</evidence>
<comment type="caution">
    <text evidence="1">The sequence shown here is derived from an EMBL/GenBank/DDBJ whole genome shotgun (WGS) entry which is preliminary data.</text>
</comment>
<keyword evidence="2" id="KW-1185">Reference proteome</keyword>
<sequence length="70" mass="7786">MALPELEQAGYELHFESLDGGANACAFPCDARGQVDMDRLGDSALTHYLYARAVIGREYRFPSVRRKAAH</sequence>
<protein>
    <submittedName>
        <fullName evidence="1">Uncharacterized protein</fullName>
    </submittedName>
</protein>
<reference evidence="1 2" key="1">
    <citation type="submission" date="2023-11" db="EMBL/GenBank/DDBJ databases">
        <title>Draft genome of Azohydromonas lata strain H1 (DSM1123), a polyhydroxyalkanoate producer.</title>
        <authorList>
            <person name="Traversa D."/>
            <person name="D'Addabbo P."/>
            <person name="Pazzani C."/>
            <person name="Manzari C."/>
            <person name="Chiara M."/>
            <person name="Scrascia M."/>
        </authorList>
    </citation>
    <scope>NUCLEOTIDE SEQUENCE [LARGE SCALE GENOMIC DNA]</scope>
    <source>
        <strain evidence="1 2">H1</strain>
    </source>
</reference>
<dbReference type="RefSeq" id="WP_084267817.1">
    <property type="nucleotide sequence ID" value="NZ_JAXOJX010000084.1"/>
</dbReference>
<proteinExistence type="predicted"/>
<evidence type="ECO:0000313" key="2">
    <source>
        <dbReference type="Proteomes" id="UP001293718"/>
    </source>
</evidence>